<dbReference type="CDD" id="cd02440">
    <property type="entry name" value="AdoMet_MTases"/>
    <property type="match status" value="1"/>
</dbReference>
<dbReference type="GO" id="GO:0032259">
    <property type="term" value="P:methylation"/>
    <property type="evidence" value="ECO:0007669"/>
    <property type="project" value="UniProtKB-KW"/>
</dbReference>
<evidence type="ECO:0000313" key="3">
    <source>
        <dbReference type="Proteomes" id="UP000237347"/>
    </source>
</evidence>
<sequence>MAIVSTSSLRPLHQSSSFPKCPNFSDYSRFRPRLHFSSLRLSSSAIRATAAVAVEPDLGTQQNQKLEVDLFACPVCYEPLIRKGPPGFNLPAIYRSGFKCKRCNKSYSSKDIYLDLTITAGLREYSEVKPTGTELFRYFNMAQEYFKPAEGGILVDVSCGSGLFSRKFAKSGTYSRVIALDFSENMLRQCYDFIKSDDTLLTTNLALVRADVSRLPFSSGSVDAVHAGAALHCWPSPSNAIAEITRILRSGGVFVGTTFLRYNSSTPWIIRSLREDLRLMKSILHDSTYVQRSRQNYIYLTEEEIKDVCTSCGLTNYSSKVQQYFIMFSAQKP</sequence>
<dbReference type="SUPFAM" id="SSF53335">
    <property type="entry name" value="S-adenosyl-L-methionine-dependent methyltransferases"/>
    <property type="match status" value="1"/>
</dbReference>
<dbReference type="AlphaFoldDB" id="A0AAW0MBR8"/>
<evidence type="ECO:0000259" key="1">
    <source>
        <dbReference type="Pfam" id="PF08241"/>
    </source>
</evidence>
<dbReference type="EMBL" id="PKMF04000005">
    <property type="protein sequence ID" value="KAK7860639.1"/>
    <property type="molecule type" value="Genomic_DNA"/>
</dbReference>
<dbReference type="Proteomes" id="UP000237347">
    <property type="component" value="Unassembled WGS sequence"/>
</dbReference>
<dbReference type="GO" id="GO:0008757">
    <property type="term" value="F:S-adenosylmethionine-dependent methyltransferase activity"/>
    <property type="evidence" value="ECO:0007669"/>
    <property type="project" value="InterPro"/>
</dbReference>
<dbReference type="Pfam" id="PF08241">
    <property type="entry name" value="Methyltransf_11"/>
    <property type="match status" value="1"/>
</dbReference>
<dbReference type="GO" id="GO:0009507">
    <property type="term" value="C:chloroplast"/>
    <property type="evidence" value="ECO:0007669"/>
    <property type="project" value="TreeGrafter"/>
</dbReference>
<proteinExistence type="predicted"/>
<keyword evidence="2" id="KW-0489">Methyltransferase</keyword>
<evidence type="ECO:0000313" key="2">
    <source>
        <dbReference type="EMBL" id="KAK7860639.1"/>
    </source>
</evidence>
<keyword evidence="2" id="KW-0808">Transferase</keyword>
<dbReference type="PANTHER" id="PTHR43591">
    <property type="entry name" value="METHYLTRANSFERASE"/>
    <property type="match status" value="1"/>
</dbReference>
<dbReference type="InterPro" id="IPR029063">
    <property type="entry name" value="SAM-dependent_MTases_sf"/>
</dbReference>
<dbReference type="Gene3D" id="3.40.50.150">
    <property type="entry name" value="Vaccinia Virus protein VP39"/>
    <property type="match status" value="1"/>
</dbReference>
<dbReference type="PANTHER" id="PTHR43591:SF99">
    <property type="entry name" value="OS06G0646000 PROTEIN"/>
    <property type="match status" value="1"/>
</dbReference>
<gene>
    <name evidence="2" type="ORF">CFP56_033258</name>
</gene>
<organism evidence="2 3">
    <name type="scientific">Quercus suber</name>
    <name type="common">Cork oak</name>
    <dbReference type="NCBI Taxonomy" id="58331"/>
    <lineage>
        <taxon>Eukaryota</taxon>
        <taxon>Viridiplantae</taxon>
        <taxon>Streptophyta</taxon>
        <taxon>Embryophyta</taxon>
        <taxon>Tracheophyta</taxon>
        <taxon>Spermatophyta</taxon>
        <taxon>Magnoliopsida</taxon>
        <taxon>eudicotyledons</taxon>
        <taxon>Gunneridae</taxon>
        <taxon>Pentapetalae</taxon>
        <taxon>rosids</taxon>
        <taxon>fabids</taxon>
        <taxon>Fagales</taxon>
        <taxon>Fagaceae</taxon>
        <taxon>Quercus</taxon>
    </lineage>
</organism>
<reference evidence="2 3" key="1">
    <citation type="journal article" date="2018" name="Sci. Data">
        <title>The draft genome sequence of cork oak.</title>
        <authorList>
            <person name="Ramos A.M."/>
            <person name="Usie A."/>
            <person name="Barbosa P."/>
            <person name="Barros P.M."/>
            <person name="Capote T."/>
            <person name="Chaves I."/>
            <person name="Simoes F."/>
            <person name="Abreu I."/>
            <person name="Carrasquinho I."/>
            <person name="Faro C."/>
            <person name="Guimaraes J.B."/>
            <person name="Mendonca D."/>
            <person name="Nobrega F."/>
            <person name="Rodrigues L."/>
            <person name="Saibo N.J.M."/>
            <person name="Varela M.C."/>
            <person name="Egas C."/>
            <person name="Matos J."/>
            <person name="Miguel C.M."/>
            <person name="Oliveira M.M."/>
            <person name="Ricardo C.P."/>
            <person name="Goncalves S."/>
        </authorList>
    </citation>
    <scope>NUCLEOTIDE SEQUENCE [LARGE SCALE GENOMIC DNA]</scope>
    <source>
        <strain evidence="3">cv. HL8</strain>
    </source>
</reference>
<comment type="caution">
    <text evidence="2">The sequence shown here is derived from an EMBL/GenBank/DDBJ whole genome shotgun (WGS) entry which is preliminary data.</text>
</comment>
<protein>
    <submittedName>
        <fullName evidence="2">Methyltransferase</fullName>
    </submittedName>
</protein>
<accession>A0AAW0MBR8</accession>
<name>A0AAW0MBR8_QUESU</name>
<feature type="domain" description="Methyltransferase type 11" evidence="1">
    <location>
        <begin position="155"/>
        <end position="255"/>
    </location>
</feature>
<keyword evidence="3" id="KW-1185">Reference proteome</keyword>
<dbReference type="InterPro" id="IPR013216">
    <property type="entry name" value="Methyltransf_11"/>
</dbReference>